<keyword evidence="1" id="KW-0732">Signal</keyword>
<dbReference type="Proteomes" id="UP000029665">
    <property type="component" value="Unassembled WGS sequence"/>
</dbReference>
<dbReference type="OMA" id="YLRCHFL"/>
<dbReference type="InterPro" id="IPR036047">
    <property type="entry name" value="F-box-like_dom_sf"/>
</dbReference>
<feature type="domain" description="F-box" evidence="2">
    <location>
        <begin position="18"/>
        <end position="58"/>
    </location>
</feature>
<protein>
    <recommendedName>
        <fullName evidence="2">F-box domain-containing protein</fullName>
    </recommendedName>
</protein>
<keyword evidence="4" id="KW-1185">Reference proteome</keyword>
<evidence type="ECO:0000259" key="2">
    <source>
        <dbReference type="SMART" id="SM00256"/>
    </source>
</evidence>
<comment type="caution">
    <text evidence="3">The sequence shown here is derived from an EMBL/GenBank/DDBJ whole genome shotgun (WGS) entry which is preliminary data.</text>
</comment>
<dbReference type="HOGENOM" id="CLU_525938_0_0_1"/>
<accession>A0A060S4I5</accession>
<organism evidence="3 4">
    <name type="scientific">Pycnoporus cinnabarinus</name>
    <name type="common">Cinnabar-red polypore</name>
    <name type="synonym">Trametes cinnabarina</name>
    <dbReference type="NCBI Taxonomy" id="5643"/>
    <lineage>
        <taxon>Eukaryota</taxon>
        <taxon>Fungi</taxon>
        <taxon>Dikarya</taxon>
        <taxon>Basidiomycota</taxon>
        <taxon>Agaricomycotina</taxon>
        <taxon>Agaricomycetes</taxon>
        <taxon>Polyporales</taxon>
        <taxon>Polyporaceae</taxon>
        <taxon>Trametes</taxon>
    </lineage>
</organism>
<dbReference type="OrthoDB" id="2757285at2759"/>
<feature type="chain" id="PRO_5001587237" description="F-box domain-containing protein" evidence="1">
    <location>
        <begin position="20"/>
        <end position="511"/>
    </location>
</feature>
<evidence type="ECO:0000313" key="4">
    <source>
        <dbReference type="Proteomes" id="UP000029665"/>
    </source>
</evidence>
<dbReference type="InterPro" id="IPR001810">
    <property type="entry name" value="F-box_dom"/>
</dbReference>
<dbReference type="AlphaFoldDB" id="A0A060S4I5"/>
<reference evidence="3" key="1">
    <citation type="submission" date="2014-01" db="EMBL/GenBank/DDBJ databases">
        <title>The genome of the white-rot fungus Pycnoporus cinnabarinus: a basidiomycete model with a versatile arsenal for lignocellulosic biomass breakdown.</title>
        <authorList>
            <person name="Levasseur A."/>
            <person name="Lomascolo A."/>
            <person name="Ruiz-Duenas F.J."/>
            <person name="Uzan E."/>
            <person name="Piumi F."/>
            <person name="Kues U."/>
            <person name="Ram A.F.J."/>
            <person name="Murat C."/>
            <person name="Haon M."/>
            <person name="Benoit I."/>
            <person name="Arfi Y."/>
            <person name="Chevret D."/>
            <person name="Drula E."/>
            <person name="Kwon M.J."/>
            <person name="Gouret P."/>
            <person name="Lesage-Meessen L."/>
            <person name="Lombard V."/>
            <person name="Mariette J."/>
            <person name="Noirot C."/>
            <person name="Park J."/>
            <person name="Patyshakuliyeva A."/>
            <person name="Wieneger R.A.B."/>
            <person name="Wosten H.A.B."/>
            <person name="Martin F."/>
            <person name="Coutinho P.M."/>
            <person name="de Vries R."/>
            <person name="Martinez A.T."/>
            <person name="Klopp C."/>
            <person name="Pontarotti P."/>
            <person name="Henrissat B."/>
            <person name="Record E."/>
        </authorList>
    </citation>
    <scope>NUCLEOTIDE SEQUENCE [LARGE SCALE GENOMIC DNA]</scope>
    <source>
        <strain evidence="3">BRFM137</strain>
    </source>
</reference>
<dbReference type="STRING" id="5643.A0A060S4I5"/>
<dbReference type="SMART" id="SM00256">
    <property type="entry name" value="FBOX"/>
    <property type="match status" value="1"/>
</dbReference>
<feature type="signal peptide" evidence="1">
    <location>
        <begin position="1"/>
        <end position="19"/>
    </location>
</feature>
<dbReference type="EMBL" id="CCBP010000036">
    <property type="protein sequence ID" value="CDO69322.1"/>
    <property type="molecule type" value="Genomic_DNA"/>
</dbReference>
<name>A0A060S4I5_PYCCI</name>
<dbReference type="SUPFAM" id="SSF81383">
    <property type="entry name" value="F-box domain"/>
    <property type="match status" value="1"/>
</dbReference>
<gene>
    <name evidence="3" type="ORF">BN946_scf184746.g3</name>
</gene>
<proteinExistence type="predicted"/>
<evidence type="ECO:0000256" key="1">
    <source>
        <dbReference type="SAM" id="SignalP"/>
    </source>
</evidence>
<sequence>MCAQLVLASDHRHLLLALAEELLVLILLDLEPRDILSCTKVCHALADVVERTPAVQYKLQLGLAGMIDGLAALTPVGQRLEQLRAYQSSWSENAVPIVTVNCSRQYRCFVRDGAVAYVGSTHLKLFRPASAYSGIAEEELGTLEFGHHVDPDSFSVDGLAIDREQDLVILTQLLLGEMPHMYLLSISNGGALHPLAARPHLEGAEELGISIDPEEQLDICGDHVAWTIQSDAVSIIVYNWKTGQIVWTEGEWPEGDPHFYMRCHFLDRDHLLVVRNTDLHVHQIDPAKAGAWNAYTNALCMLRFPALRQGLITHGMESQLRCPTNFPGDKPLFQRNPPLSVLAVKFSACKDPHGYNHSQCRSFIALVPVATILATLKDTPSRFAEVPWEAWSAPGARIIEHVNDVNFSIHTMGSTCMLIPQYSSTSGITEEAKNAFLIDAHPLAKDAPCAKLGIANPTLKLSDTIHEPEWFEHPVHSTLPYRIRALGEAPGSCLSHDAIVKLQYGSYASDA</sequence>
<evidence type="ECO:0000313" key="3">
    <source>
        <dbReference type="EMBL" id="CDO69322.1"/>
    </source>
</evidence>